<evidence type="ECO:0000259" key="5">
    <source>
        <dbReference type="Pfam" id="PF13458"/>
    </source>
</evidence>
<feature type="chain" id="PRO_5041286645" evidence="4">
    <location>
        <begin position="24"/>
        <end position="383"/>
    </location>
</feature>
<evidence type="ECO:0000313" key="6">
    <source>
        <dbReference type="EMBL" id="MCW3473537.1"/>
    </source>
</evidence>
<dbReference type="InterPro" id="IPR028082">
    <property type="entry name" value="Peripla_BP_I"/>
</dbReference>
<dbReference type="Pfam" id="PF13458">
    <property type="entry name" value="Peripla_BP_6"/>
    <property type="match status" value="1"/>
</dbReference>
<dbReference type="CDD" id="cd06333">
    <property type="entry name" value="PBP1_ABC_RPA1789-like"/>
    <property type="match status" value="1"/>
</dbReference>
<keyword evidence="3" id="KW-0029">Amino-acid transport</keyword>
<gene>
    <name evidence="6" type="ORF">OL599_03010</name>
</gene>
<feature type="domain" description="Leucine-binding protein" evidence="5">
    <location>
        <begin position="24"/>
        <end position="345"/>
    </location>
</feature>
<sequence>MRMWKIAAATGLATMTAIGAAQAQVKVGIITSLSGPAASIGVPYAKGYAAWQAGGTDVAGQKLTIIQIDDASDPSVGARAAKKLIEEDKVDAIVGSAGAPTSLAIYGVAAEAKVPMIITANALVPGERGNWEITVPQPAPLMISADVEQMKKAGIKTIGYIGYSDAWGDLVYDSLVKVVEPQGIKVISNERYARADTSVTPQILKIIAARPDAVFTGGSGSPGALPHLALAERGYRGHVYSTHAIINSEFVRVGGAAVEGMIAPTGPVVVAEQLPDSNPIKAVALRFRALYEEANNEKSNDAFAAYGYDALVILADAVKRTANGPTKPGTPEYRAALRDALVTTQDLVGTHAVYNFKPGERYGTDERSRVLVRLDHGAWKLVQ</sequence>
<dbReference type="RefSeq" id="WP_264712117.1">
    <property type="nucleotide sequence ID" value="NZ_JAPDNT010000001.1"/>
</dbReference>
<proteinExistence type="inferred from homology"/>
<reference evidence="6" key="2">
    <citation type="submission" date="2022-10" db="EMBL/GenBank/DDBJ databases">
        <authorList>
            <person name="Trinh H.N."/>
        </authorList>
    </citation>
    <scope>NUCLEOTIDE SEQUENCE</scope>
    <source>
        <strain evidence="6">RN2-1</strain>
    </source>
</reference>
<comment type="caution">
    <text evidence="6">The sequence shown here is derived from an EMBL/GenBank/DDBJ whole genome shotgun (WGS) entry which is preliminary data.</text>
</comment>
<accession>A0AA42CG08</accession>
<feature type="signal peptide" evidence="4">
    <location>
        <begin position="1"/>
        <end position="23"/>
    </location>
</feature>
<dbReference type="GO" id="GO:0006865">
    <property type="term" value="P:amino acid transport"/>
    <property type="evidence" value="ECO:0007669"/>
    <property type="project" value="UniProtKB-KW"/>
</dbReference>
<dbReference type="Gene3D" id="3.40.50.2300">
    <property type="match status" value="2"/>
</dbReference>
<evidence type="ECO:0000256" key="4">
    <source>
        <dbReference type="SAM" id="SignalP"/>
    </source>
</evidence>
<name>A0AA42CG08_9PROT</name>
<keyword evidence="7" id="KW-1185">Reference proteome</keyword>
<comment type="similarity">
    <text evidence="1">Belongs to the leucine-binding protein family.</text>
</comment>
<protein>
    <submittedName>
        <fullName evidence="6">ABC transporter substrate-binding protein</fullName>
    </submittedName>
</protein>
<evidence type="ECO:0000313" key="7">
    <source>
        <dbReference type="Proteomes" id="UP001165679"/>
    </source>
</evidence>
<dbReference type="Proteomes" id="UP001165679">
    <property type="component" value="Unassembled WGS sequence"/>
</dbReference>
<dbReference type="InterPro" id="IPR028081">
    <property type="entry name" value="Leu-bd"/>
</dbReference>
<dbReference type="AlphaFoldDB" id="A0AA42CG08"/>
<dbReference type="EMBL" id="JAPDNT010000001">
    <property type="protein sequence ID" value="MCW3473537.1"/>
    <property type="molecule type" value="Genomic_DNA"/>
</dbReference>
<dbReference type="PANTHER" id="PTHR30483:SF38">
    <property type="entry name" value="BLR7848 PROTEIN"/>
    <property type="match status" value="1"/>
</dbReference>
<evidence type="ECO:0000256" key="2">
    <source>
        <dbReference type="ARBA" id="ARBA00022729"/>
    </source>
</evidence>
<dbReference type="SUPFAM" id="SSF53822">
    <property type="entry name" value="Periplasmic binding protein-like I"/>
    <property type="match status" value="1"/>
</dbReference>
<reference evidence="6" key="1">
    <citation type="submission" date="2022-09" db="EMBL/GenBank/DDBJ databases">
        <title>Rhodovastum sp. nov. RN2-1 isolated from soil in Seongnam, South Korea.</title>
        <authorList>
            <person name="Le N.T."/>
        </authorList>
    </citation>
    <scope>NUCLEOTIDE SEQUENCE</scope>
    <source>
        <strain evidence="6">RN2-1</strain>
    </source>
</reference>
<organism evidence="6 7">
    <name type="scientific">Limobrevibacterium gyesilva</name>
    <dbReference type="NCBI Taxonomy" id="2991712"/>
    <lineage>
        <taxon>Bacteria</taxon>
        <taxon>Pseudomonadati</taxon>
        <taxon>Pseudomonadota</taxon>
        <taxon>Alphaproteobacteria</taxon>
        <taxon>Acetobacterales</taxon>
        <taxon>Acetobacteraceae</taxon>
        <taxon>Limobrevibacterium</taxon>
    </lineage>
</organism>
<dbReference type="InterPro" id="IPR051010">
    <property type="entry name" value="BCAA_transport"/>
</dbReference>
<dbReference type="PANTHER" id="PTHR30483">
    <property type="entry name" value="LEUCINE-SPECIFIC-BINDING PROTEIN"/>
    <property type="match status" value="1"/>
</dbReference>
<evidence type="ECO:0000256" key="3">
    <source>
        <dbReference type="ARBA" id="ARBA00022970"/>
    </source>
</evidence>
<evidence type="ECO:0000256" key="1">
    <source>
        <dbReference type="ARBA" id="ARBA00010062"/>
    </source>
</evidence>
<keyword evidence="3" id="KW-0813">Transport</keyword>
<keyword evidence="2 4" id="KW-0732">Signal</keyword>